<accession>A0ABT5X8S5</accession>
<comment type="caution">
    <text evidence="1">The sequence shown here is derived from an EMBL/GenBank/DDBJ whole genome shotgun (WGS) entry which is preliminary data.</text>
</comment>
<protein>
    <submittedName>
        <fullName evidence="1">Uncharacterized protein</fullName>
    </submittedName>
</protein>
<keyword evidence="2" id="KW-1185">Reference proteome</keyword>
<reference evidence="1 2" key="1">
    <citation type="submission" date="2023-03" db="EMBL/GenBank/DDBJ databases">
        <title>WGS of Methanotrichaceae archaeon Mx.</title>
        <authorList>
            <person name="Sorokin D.Y."/>
            <person name="Merkel A.Y."/>
        </authorList>
    </citation>
    <scope>NUCLEOTIDE SEQUENCE [LARGE SCALE GENOMIC DNA]</scope>
    <source>
        <strain evidence="1 2">Mx</strain>
    </source>
</reference>
<organism evidence="1 2">
    <name type="scientific">Candidatus Methanocrinis natronophilus</name>
    <dbReference type="NCBI Taxonomy" id="3033396"/>
    <lineage>
        <taxon>Archaea</taxon>
        <taxon>Methanobacteriati</taxon>
        <taxon>Methanobacteriota</taxon>
        <taxon>Stenosarchaea group</taxon>
        <taxon>Methanomicrobia</taxon>
        <taxon>Methanotrichales</taxon>
        <taxon>Methanotrichaceae</taxon>
        <taxon>Methanocrinis</taxon>
    </lineage>
</organism>
<evidence type="ECO:0000313" key="2">
    <source>
        <dbReference type="Proteomes" id="UP001220010"/>
    </source>
</evidence>
<gene>
    <name evidence="1" type="ORF">P0O15_07970</name>
</gene>
<sequence>MKLMIDKLCAGEKILAVIGVRRGGERRGERWHRLRTEKEEEEREEKG</sequence>
<name>A0ABT5X8S5_9EURY</name>
<proteinExistence type="predicted"/>
<dbReference type="EMBL" id="JARFPK010000027">
    <property type="protein sequence ID" value="MDF0591104.1"/>
    <property type="molecule type" value="Genomic_DNA"/>
</dbReference>
<dbReference type="Proteomes" id="UP001220010">
    <property type="component" value="Unassembled WGS sequence"/>
</dbReference>
<dbReference type="RefSeq" id="WP_316966845.1">
    <property type="nucleotide sequence ID" value="NZ_JARFPK010000027.1"/>
</dbReference>
<evidence type="ECO:0000313" key="1">
    <source>
        <dbReference type="EMBL" id="MDF0591104.1"/>
    </source>
</evidence>